<name>A0A0S7XPT7_UNCSA</name>
<dbReference type="EMBL" id="LIZX01000215">
    <property type="protein sequence ID" value="KPJ63852.1"/>
    <property type="molecule type" value="Genomic_DNA"/>
</dbReference>
<evidence type="ECO:0000313" key="2">
    <source>
        <dbReference type="Proteomes" id="UP000051861"/>
    </source>
</evidence>
<dbReference type="InterPro" id="IPR014997">
    <property type="entry name" value="DUF1847"/>
</dbReference>
<sequence length="203" mass="22848">MRKACALCDDKKCYEGKDCTEENIALKTKDMYKGKNYEIMKTACHIEAEYYMKKTRLEELVLFSKKMNYKRLGMAFCIGLENEAKIIHKILAKEFEVHSVCCKVCGINKDDYGLQKLHGEGFEAACDPIGQANVLNNEQTELNIILGLCIGHDILFTKHSEAPVTTLAVKDRVLTHNPLGAVYSNYYLEKKFSIGKSGTSSEG</sequence>
<accession>A0A0S7XPT7</accession>
<dbReference type="Proteomes" id="UP000051861">
    <property type="component" value="Unassembled WGS sequence"/>
</dbReference>
<proteinExistence type="predicted"/>
<organism evidence="1 2">
    <name type="scientific">candidate division WOR-1 bacterium DG_54_3</name>
    <dbReference type="NCBI Taxonomy" id="1703775"/>
    <lineage>
        <taxon>Bacteria</taxon>
        <taxon>Bacillati</taxon>
        <taxon>Saganbacteria</taxon>
    </lineage>
</organism>
<dbReference type="AlphaFoldDB" id="A0A0S7XPT7"/>
<dbReference type="PATRIC" id="fig|1703775.3.peg.2113"/>
<protein>
    <recommendedName>
        <fullName evidence="3">Metal-binding protein</fullName>
    </recommendedName>
</protein>
<evidence type="ECO:0008006" key="3">
    <source>
        <dbReference type="Google" id="ProtNLM"/>
    </source>
</evidence>
<comment type="caution">
    <text evidence="1">The sequence shown here is derived from an EMBL/GenBank/DDBJ whole genome shotgun (WGS) entry which is preliminary data.</text>
</comment>
<evidence type="ECO:0000313" key="1">
    <source>
        <dbReference type="EMBL" id="KPJ63852.1"/>
    </source>
</evidence>
<reference evidence="1 2" key="1">
    <citation type="journal article" date="2015" name="Microbiome">
        <title>Genomic resolution of linkages in carbon, nitrogen, and sulfur cycling among widespread estuary sediment bacteria.</title>
        <authorList>
            <person name="Baker B.J."/>
            <person name="Lazar C.S."/>
            <person name="Teske A.P."/>
            <person name="Dick G.J."/>
        </authorList>
    </citation>
    <scope>NUCLEOTIDE SEQUENCE [LARGE SCALE GENOMIC DNA]</scope>
    <source>
        <strain evidence="1">DG_54_3</strain>
    </source>
</reference>
<gene>
    <name evidence="1" type="ORF">AMJ44_13855</name>
</gene>
<dbReference type="Pfam" id="PF08901">
    <property type="entry name" value="DUF1847"/>
    <property type="match status" value="1"/>
</dbReference>